<evidence type="ECO:0000256" key="1">
    <source>
        <dbReference type="SAM" id="Phobius"/>
    </source>
</evidence>
<dbReference type="EMBL" id="UOEM01000012">
    <property type="protein sequence ID" value="VAW10385.1"/>
    <property type="molecule type" value="Genomic_DNA"/>
</dbReference>
<feature type="transmembrane region" description="Helical" evidence="1">
    <location>
        <begin position="133"/>
        <end position="154"/>
    </location>
</feature>
<feature type="transmembrane region" description="Helical" evidence="1">
    <location>
        <begin position="53"/>
        <end position="77"/>
    </location>
</feature>
<feature type="transmembrane region" description="Helical" evidence="1">
    <location>
        <begin position="161"/>
        <end position="178"/>
    </location>
</feature>
<keyword evidence="1" id="KW-0472">Membrane</keyword>
<name>A0A3B0SWP6_9ZZZZ</name>
<sequence length="473" mass="50730">MILKATRAVLGDLPHAVLALSLGLNFLALDYVIFSQSTTFTIFFSQNSVLFNWTSIGLSLATAALFGQAVAMVVYVVKKNLQTSAGAAGGGLFGAGFGAIASGCPVCGAWLLPMLGIAGSLAAFPFQGLEIKALAVLLLVFSIRSSAGSVLGLCSTRPRRMWVPLAISAAFVGVLYALPNLPQHYKFNFSQRSFAARAPAADTVQSAARQNDLSVSVLVGQMNPEKGFTINARFGQIGKRLVEDGVIDFERFKAVYDRAGAPLTQSQLRIFEDGLDENITITGDNAYFLLNFFWAFGLANQNPILDEGEIAQFGEGQIGTFASTGGWTIATKPVMDIYSKSEIIVLTEAQQARVLEVAGNTYRPCCGNSTAFPDCNHGMALLGMLQVLAASDASVDDMYRAAKYFNAFWFPSEYFDLALYFKARDGLDFADIDARKIVGAEYSSGFGWTDKKKWLAQNNLIEQPPAGGGGCGV</sequence>
<gene>
    <name evidence="2" type="ORF">MNBD_ALPHA09-2255</name>
</gene>
<feature type="transmembrane region" description="Helical" evidence="1">
    <location>
        <begin position="12"/>
        <end position="33"/>
    </location>
</feature>
<evidence type="ECO:0000313" key="2">
    <source>
        <dbReference type="EMBL" id="VAW10385.1"/>
    </source>
</evidence>
<dbReference type="AlphaFoldDB" id="A0A3B0SWP6"/>
<proteinExistence type="predicted"/>
<keyword evidence="1" id="KW-0812">Transmembrane</keyword>
<accession>A0A3B0SWP6</accession>
<protein>
    <submittedName>
        <fullName evidence="2">Uncharacterized protein</fullName>
    </submittedName>
</protein>
<feature type="transmembrane region" description="Helical" evidence="1">
    <location>
        <begin position="89"/>
        <end position="113"/>
    </location>
</feature>
<reference evidence="2" key="1">
    <citation type="submission" date="2018-06" db="EMBL/GenBank/DDBJ databases">
        <authorList>
            <person name="Zhirakovskaya E."/>
        </authorList>
    </citation>
    <scope>NUCLEOTIDE SEQUENCE</scope>
</reference>
<organism evidence="2">
    <name type="scientific">hydrothermal vent metagenome</name>
    <dbReference type="NCBI Taxonomy" id="652676"/>
    <lineage>
        <taxon>unclassified sequences</taxon>
        <taxon>metagenomes</taxon>
        <taxon>ecological metagenomes</taxon>
    </lineage>
</organism>
<keyword evidence="1" id="KW-1133">Transmembrane helix</keyword>